<proteinExistence type="predicted"/>
<dbReference type="GO" id="GO:0008270">
    <property type="term" value="F:zinc ion binding"/>
    <property type="evidence" value="ECO:0007669"/>
    <property type="project" value="UniProtKB-KW"/>
</dbReference>
<comment type="caution">
    <text evidence="3">The sequence shown here is derived from an EMBL/GenBank/DDBJ whole genome shotgun (WGS) entry which is preliminary data.</text>
</comment>
<accession>A0A6A3HE53</accession>
<evidence type="ECO:0000313" key="3">
    <source>
        <dbReference type="EMBL" id="KAE8967232.1"/>
    </source>
</evidence>
<reference evidence="3 4" key="1">
    <citation type="submission" date="2018-09" db="EMBL/GenBank/DDBJ databases">
        <title>Genomic investigation of the strawberry pathogen Phytophthora fragariae indicates pathogenicity is determined by transcriptional variation in three key races.</title>
        <authorList>
            <person name="Adams T.M."/>
            <person name="Armitage A.D."/>
            <person name="Sobczyk M.K."/>
            <person name="Bates H.J."/>
            <person name="Dunwell J.M."/>
            <person name="Nellist C.F."/>
            <person name="Harrison R.J."/>
        </authorList>
    </citation>
    <scope>NUCLEOTIDE SEQUENCE [LARGE SCALE GENOMIC DNA]</scope>
    <source>
        <strain evidence="3 4">SCRP324</strain>
    </source>
</reference>
<protein>
    <recommendedName>
        <fullName evidence="2">SWIM-type domain-containing protein</fullName>
    </recommendedName>
</protein>
<dbReference type="OrthoDB" id="129258at2759"/>
<sequence>MPVAPSPASLVVPPLLPEFLPTPPTVPTTSPTTAFYVQASSATDPNADLTTGCTVEFASLEDEDDSEAPCLNEKTLFVDRVEFATTEAARLGIDGYDGYLYSFAYNYGKRGDKMDGRSVYRCISHDTCEKRIRLSPSREEDVQTCWLQDAGCGPKKCRKILLDRYIDVPSRYGSVPDETQLKNRKSTLMKERAGGWEIKNVAGLLEWTSMHLCTTKGELFLRGSSSASDAPFDWQRDFAVLDAIDKDLKHGTLVLECFSHELTLRCLKCLDRSQYIDSAYREVWPSIRLLNCYPHLARKCGAADKRRLLAKHDFYEASVAVSIKHLTKARTERQFSDLQRLFLAYWREQGETEYASWFEETYLGSTWMFWYYQAAIPGVTPSQNALESHHKVIKITCVASLRSSTAVVLNDGIPSILFHEASQPLQQDRFHFCEGPLCSEAVANAQRLLENKKNYYQLKARRSRVLFGVLFNATKFIISNTNINGASMDRSRAQRYLDSLSGKLPQDISIRNVELYCLSIHQVKLLHQEAIANFVPSARVAIEEIQAVRRKYACDCAMFAQTGWQCSHVLAVMVLQKEINVSRLLNALPTRKASGGQRKAKSCLAKGKDEHQLSVDVLTKRYLKQPMYPLHWQVMRGFDIRTKAGVSKRESFRGTVVSWGDNNGVYYWAVEFPKLKKTLRLECQELAECTHEAYIHGVDVTGLSSGEAVV</sequence>
<keyword evidence="1" id="KW-0479">Metal-binding</keyword>
<evidence type="ECO:0000256" key="1">
    <source>
        <dbReference type="PROSITE-ProRule" id="PRU00325"/>
    </source>
</evidence>
<evidence type="ECO:0000313" key="4">
    <source>
        <dbReference type="Proteomes" id="UP000435112"/>
    </source>
</evidence>
<organism evidence="3 4">
    <name type="scientific">Phytophthora rubi</name>
    <dbReference type="NCBI Taxonomy" id="129364"/>
    <lineage>
        <taxon>Eukaryota</taxon>
        <taxon>Sar</taxon>
        <taxon>Stramenopiles</taxon>
        <taxon>Oomycota</taxon>
        <taxon>Peronosporomycetes</taxon>
        <taxon>Peronosporales</taxon>
        <taxon>Peronosporaceae</taxon>
        <taxon>Phytophthora</taxon>
    </lineage>
</organism>
<name>A0A6A3HE53_9STRA</name>
<keyword evidence="1" id="KW-0862">Zinc</keyword>
<feature type="domain" description="SWIM-type" evidence="2">
    <location>
        <begin position="538"/>
        <end position="577"/>
    </location>
</feature>
<keyword evidence="1" id="KW-0863">Zinc-finger</keyword>
<gene>
    <name evidence="3" type="ORF">PR002_g28128</name>
</gene>
<dbReference type="EMBL" id="QXFU01004752">
    <property type="protein sequence ID" value="KAE8967232.1"/>
    <property type="molecule type" value="Genomic_DNA"/>
</dbReference>
<dbReference type="Pfam" id="PF04434">
    <property type="entry name" value="SWIM"/>
    <property type="match status" value="1"/>
</dbReference>
<dbReference type="Proteomes" id="UP000435112">
    <property type="component" value="Unassembled WGS sequence"/>
</dbReference>
<evidence type="ECO:0000259" key="2">
    <source>
        <dbReference type="PROSITE" id="PS50966"/>
    </source>
</evidence>
<dbReference type="InterPro" id="IPR007527">
    <property type="entry name" value="Znf_SWIM"/>
</dbReference>
<dbReference type="PROSITE" id="PS50966">
    <property type="entry name" value="ZF_SWIM"/>
    <property type="match status" value="1"/>
</dbReference>
<dbReference type="AlphaFoldDB" id="A0A6A3HE53"/>